<feature type="domain" description="BHLH" evidence="6">
    <location>
        <begin position="1"/>
        <end position="43"/>
    </location>
</feature>
<dbReference type="GO" id="GO:0043565">
    <property type="term" value="F:sequence-specific DNA binding"/>
    <property type="evidence" value="ECO:0007669"/>
    <property type="project" value="TreeGrafter"/>
</dbReference>
<keyword evidence="3" id="KW-0805">Transcription regulation</keyword>
<dbReference type="PANTHER" id="PTHR31945">
    <property type="entry name" value="TRANSCRIPTION FACTOR SCREAM2-RELATED"/>
    <property type="match status" value="1"/>
</dbReference>
<dbReference type="Pfam" id="PF22754">
    <property type="entry name" value="bHLH-TF_ACT-like_plant"/>
    <property type="match status" value="1"/>
</dbReference>
<comment type="subcellular location">
    <subcellularLocation>
        <location evidence="1">Nucleus</location>
    </subcellularLocation>
</comment>
<evidence type="ECO:0000256" key="4">
    <source>
        <dbReference type="ARBA" id="ARBA00023163"/>
    </source>
</evidence>
<dbReference type="GO" id="GO:0003700">
    <property type="term" value="F:DNA-binding transcription factor activity"/>
    <property type="evidence" value="ECO:0007669"/>
    <property type="project" value="TreeGrafter"/>
</dbReference>
<dbReference type="InterPro" id="IPR051358">
    <property type="entry name" value="TF_AMS/ICE1/BHLH6-like"/>
</dbReference>
<dbReference type="PANTHER" id="PTHR31945:SF15">
    <property type="entry name" value="TRANSCRIPTION FACTOR BHLH61-RELATED"/>
    <property type="match status" value="1"/>
</dbReference>
<keyword evidence="5" id="KW-0539">Nucleus</keyword>
<dbReference type="Gene3D" id="4.10.280.10">
    <property type="entry name" value="Helix-loop-helix DNA-binding domain"/>
    <property type="match status" value="1"/>
</dbReference>
<evidence type="ECO:0000256" key="3">
    <source>
        <dbReference type="ARBA" id="ARBA00023015"/>
    </source>
</evidence>
<name>A0AB40C6Q6_DIOCR</name>
<evidence type="ECO:0000256" key="5">
    <source>
        <dbReference type="ARBA" id="ARBA00023242"/>
    </source>
</evidence>
<gene>
    <name evidence="8" type="primary">LOC120272660</name>
</gene>
<evidence type="ECO:0000259" key="6">
    <source>
        <dbReference type="PROSITE" id="PS50888"/>
    </source>
</evidence>
<evidence type="ECO:0000313" key="7">
    <source>
        <dbReference type="Proteomes" id="UP001515500"/>
    </source>
</evidence>
<dbReference type="SMART" id="SM00353">
    <property type="entry name" value="HLH"/>
    <property type="match status" value="1"/>
</dbReference>
<keyword evidence="4" id="KW-0804">Transcription</keyword>
<dbReference type="InterPro" id="IPR036638">
    <property type="entry name" value="HLH_DNA-bd_sf"/>
</dbReference>
<dbReference type="PROSITE" id="PS50888">
    <property type="entry name" value="BHLH"/>
    <property type="match status" value="1"/>
</dbReference>
<comment type="similarity">
    <text evidence="2">Belongs to the bHLH protein family.</text>
</comment>
<dbReference type="SUPFAM" id="SSF47459">
    <property type="entry name" value="HLH, helix-loop-helix DNA-binding domain"/>
    <property type="match status" value="1"/>
</dbReference>
<dbReference type="Pfam" id="PF00010">
    <property type="entry name" value="HLH"/>
    <property type="match status" value="1"/>
</dbReference>
<dbReference type="GO" id="GO:0005634">
    <property type="term" value="C:nucleus"/>
    <property type="evidence" value="ECO:0007669"/>
    <property type="project" value="UniProtKB-SubCell"/>
</dbReference>
<dbReference type="InterPro" id="IPR054502">
    <property type="entry name" value="bHLH-TF_ACT-like_plant"/>
</dbReference>
<dbReference type="InterPro" id="IPR011598">
    <property type="entry name" value="bHLH_dom"/>
</dbReference>
<evidence type="ECO:0000313" key="8">
    <source>
        <dbReference type="RefSeq" id="XP_039135473.1"/>
    </source>
</evidence>
<dbReference type="GeneID" id="120272660"/>
<organism evidence="7 8">
    <name type="scientific">Dioscorea cayennensis subsp. rotundata</name>
    <name type="common">White Guinea yam</name>
    <name type="synonym">Dioscorea rotundata</name>
    <dbReference type="NCBI Taxonomy" id="55577"/>
    <lineage>
        <taxon>Eukaryota</taxon>
        <taxon>Viridiplantae</taxon>
        <taxon>Streptophyta</taxon>
        <taxon>Embryophyta</taxon>
        <taxon>Tracheophyta</taxon>
        <taxon>Spermatophyta</taxon>
        <taxon>Magnoliopsida</taxon>
        <taxon>Liliopsida</taxon>
        <taxon>Dioscoreales</taxon>
        <taxon>Dioscoreaceae</taxon>
        <taxon>Dioscorea</taxon>
    </lineage>
</organism>
<accession>A0AB40C6Q6</accession>
<dbReference type="AlphaFoldDB" id="A0AB40C6Q6"/>
<keyword evidence="7" id="KW-1185">Reference proteome</keyword>
<reference evidence="8" key="1">
    <citation type="submission" date="2025-08" db="UniProtKB">
        <authorList>
            <consortium name="RefSeq"/>
        </authorList>
    </citation>
    <scope>IDENTIFICATION</scope>
</reference>
<sequence>MAKRRRRKYLNDCFSLLRSIIPKITKMDKTSILGDTIDYMKELLERIKNLSEEMAQFGFDNSKLLNIFKEMNSDDVSVKNSPPKFDVERRDDTRIKLCCTGELGLLLSTLDSLEVLGLEIQQCVISCFNDFGLQEYCYEDVEKRSGMACEEIKQALFRSAGYGGKGL</sequence>
<dbReference type="RefSeq" id="XP_039135473.1">
    <property type="nucleotide sequence ID" value="XM_039279539.1"/>
</dbReference>
<proteinExistence type="inferred from homology"/>
<protein>
    <submittedName>
        <fullName evidence="8">Transcription factor bHLH93-like</fullName>
    </submittedName>
</protein>
<dbReference type="Proteomes" id="UP001515500">
    <property type="component" value="Chromosome 11"/>
</dbReference>
<evidence type="ECO:0000256" key="2">
    <source>
        <dbReference type="ARBA" id="ARBA00005510"/>
    </source>
</evidence>
<dbReference type="GO" id="GO:0046983">
    <property type="term" value="F:protein dimerization activity"/>
    <property type="evidence" value="ECO:0007669"/>
    <property type="project" value="InterPro"/>
</dbReference>
<evidence type="ECO:0000256" key="1">
    <source>
        <dbReference type="ARBA" id="ARBA00004123"/>
    </source>
</evidence>